<dbReference type="SUPFAM" id="SSF53720">
    <property type="entry name" value="ALDH-like"/>
    <property type="match status" value="1"/>
</dbReference>
<dbReference type="Pfam" id="PF00171">
    <property type="entry name" value="Aldedh"/>
    <property type="match status" value="1"/>
</dbReference>
<dbReference type="InterPro" id="IPR015590">
    <property type="entry name" value="Aldehyde_DH_dom"/>
</dbReference>
<dbReference type="AlphaFoldDB" id="A0A323THJ3"/>
<dbReference type="InterPro" id="IPR016161">
    <property type="entry name" value="Ald_DH/histidinol_DH"/>
</dbReference>
<keyword evidence="5" id="KW-1185">Reference proteome</keyword>
<comment type="caution">
    <text evidence="4">The sequence shown here is derived from an EMBL/GenBank/DDBJ whole genome shotgun (WGS) entry which is preliminary data.</text>
</comment>
<protein>
    <submittedName>
        <fullName evidence="4">Aldehyde dehydrogenase</fullName>
    </submittedName>
</protein>
<name>A0A323THJ3_9BACI</name>
<dbReference type="PANTHER" id="PTHR42991">
    <property type="entry name" value="ALDEHYDE DEHYDROGENASE"/>
    <property type="match status" value="1"/>
</dbReference>
<sequence>MDRKKSDHTIHYHNLIGGSWVKSEQQFEVQHKFTNKTLAFVSRSSQDDITKAVQNALDTFNDRVLTATERYDILTKASSIFLERQEELAMTITCEVGKCIKDARLEVQRAAETFIASAEEAKRISGNGIPIEGQKAQEKKMAFSIRVPVGVIGAITPFNFPFNLTAHKVGPALAAGNAVVLKPAELTPISAIKMAEILMEAGLPGGYLNVVNGYGHEAGQYLLENEQISMYTFTGSPKVGRHIKTVTGIRKITLELGNNSPNIIHHDVPDLTKAAELCVTRGVMNSGQACVSVQRVYVHRDIYERFIEESTNVVKKMTYGDPELEITDVGCMISEKEAERAESWVKEAVDQGAVLVSGGSRDGAVMQPTVLKDVTQNMKVVCEEVFAPVVSIMPYDDIQVAFRLANDTPYGLQVGFFTSNLQLAMQAAKDLCFGGVIINDVSTFRADIMPYGGLKDSGIGKEGPKYAIHEMTDEKTIVINL</sequence>
<evidence type="ECO:0000256" key="2">
    <source>
        <dbReference type="ARBA" id="ARBA00023002"/>
    </source>
</evidence>
<keyword evidence="2" id="KW-0560">Oxidoreductase</keyword>
<dbReference type="FunFam" id="3.40.605.10:FF:000007">
    <property type="entry name" value="NAD/NADP-dependent betaine aldehyde dehydrogenase"/>
    <property type="match status" value="1"/>
</dbReference>
<feature type="domain" description="Aldehyde dehydrogenase" evidence="3">
    <location>
        <begin position="20"/>
        <end position="477"/>
    </location>
</feature>
<dbReference type="RefSeq" id="WP_110609037.1">
    <property type="nucleotide sequence ID" value="NZ_PDOD01000002.1"/>
</dbReference>
<dbReference type="Proteomes" id="UP000248214">
    <property type="component" value="Unassembled WGS sequence"/>
</dbReference>
<dbReference type="OrthoDB" id="9762913at2"/>
<accession>A0A323THJ3</accession>
<evidence type="ECO:0000313" key="4">
    <source>
        <dbReference type="EMBL" id="PYZ93007.1"/>
    </source>
</evidence>
<dbReference type="InterPro" id="IPR016162">
    <property type="entry name" value="Ald_DH_N"/>
</dbReference>
<dbReference type="InterPro" id="IPR016163">
    <property type="entry name" value="Ald_DH_C"/>
</dbReference>
<reference evidence="4 5" key="1">
    <citation type="submission" date="2017-10" db="EMBL/GenBank/DDBJ databases">
        <title>Bacillus sp. nov., a halophilic bacterium isolated from a Keqin Lake.</title>
        <authorList>
            <person name="Wang H."/>
        </authorList>
    </citation>
    <scope>NUCLEOTIDE SEQUENCE [LARGE SCALE GENOMIC DNA]</scope>
    <source>
        <strain evidence="4 5">KQ-12</strain>
    </source>
</reference>
<comment type="similarity">
    <text evidence="1">Belongs to the aldehyde dehydrogenase family.</text>
</comment>
<dbReference type="InterPro" id="IPR051020">
    <property type="entry name" value="ALDH-related_metabolic_enz"/>
</dbReference>
<organism evidence="4 5">
    <name type="scientific">Salipaludibacillus keqinensis</name>
    <dbReference type="NCBI Taxonomy" id="2045207"/>
    <lineage>
        <taxon>Bacteria</taxon>
        <taxon>Bacillati</taxon>
        <taxon>Bacillota</taxon>
        <taxon>Bacilli</taxon>
        <taxon>Bacillales</taxon>
        <taxon>Bacillaceae</taxon>
    </lineage>
</organism>
<dbReference type="EMBL" id="PDOD01000002">
    <property type="protein sequence ID" value="PYZ93007.1"/>
    <property type="molecule type" value="Genomic_DNA"/>
</dbReference>
<evidence type="ECO:0000313" key="5">
    <source>
        <dbReference type="Proteomes" id="UP000248214"/>
    </source>
</evidence>
<dbReference type="Gene3D" id="3.40.309.10">
    <property type="entry name" value="Aldehyde Dehydrogenase, Chain A, domain 2"/>
    <property type="match status" value="1"/>
</dbReference>
<dbReference type="PANTHER" id="PTHR42991:SF1">
    <property type="entry name" value="ALDEHYDE DEHYDROGENASE"/>
    <property type="match status" value="1"/>
</dbReference>
<gene>
    <name evidence="4" type="ORF">CR194_07345</name>
</gene>
<evidence type="ECO:0000256" key="1">
    <source>
        <dbReference type="ARBA" id="ARBA00009986"/>
    </source>
</evidence>
<evidence type="ECO:0000259" key="3">
    <source>
        <dbReference type="Pfam" id="PF00171"/>
    </source>
</evidence>
<proteinExistence type="inferred from homology"/>
<dbReference type="GO" id="GO:0008911">
    <property type="term" value="F:lactaldehyde dehydrogenase (NAD+) activity"/>
    <property type="evidence" value="ECO:0007669"/>
    <property type="project" value="TreeGrafter"/>
</dbReference>
<dbReference type="Gene3D" id="3.40.605.10">
    <property type="entry name" value="Aldehyde Dehydrogenase, Chain A, domain 1"/>
    <property type="match status" value="1"/>
</dbReference>